<reference evidence="2" key="1">
    <citation type="journal article" date="2024" name="Front. Bioeng. Biotechnol.">
        <title>Genome-scale model development and genomic sequencing of the oleaginous clade Lipomyces.</title>
        <authorList>
            <person name="Czajka J.J."/>
            <person name="Han Y."/>
            <person name="Kim J."/>
            <person name="Mondo S.J."/>
            <person name="Hofstad B.A."/>
            <person name="Robles A."/>
            <person name="Haridas S."/>
            <person name="Riley R."/>
            <person name="LaButti K."/>
            <person name="Pangilinan J."/>
            <person name="Andreopoulos W."/>
            <person name="Lipzen A."/>
            <person name="Yan J."/>
            <person name="Wang M."/>
            <person name="Ng V."/>
            <person name="Grigoriev I.V."/>
            <person name="Spatafora J.W."/>
            <person name="Magnuson J.K."/>
            <person name="Baker S.E."/>
            <person name="Pomraning K.R."/>
        </authorList>
    </citation>
    <scope>NUCLEOTIDE SEQUENCE [LARGE SCALE GENOMIC DNA]</scope>
    <source>
        <strain evidence="2">CBS 10300</strain>
    </source>
</reference>
<proteinExistence type="predicted"/>
<accession>A0ACC3TGW5</accession>
<evidence type="ECO:0000313" key="2">
    <source>
        <dbReference type="Proteomes" id="UP001489719"/>
    </source>
</evidence>
<evidence type="ECO:0000313" key="1">
    <source>
        <dbReference type="EMBL" id="KAK9320236.1"/>
    </source>
</evidence>
<gene>
    <name evidence="1" type="ORF">V1517DRAFT_329928</name>
</gene>
<dbReference type="EMBL" id="MU970138">
    <property type="protein sequence ID" value="KAK9320236.1"/>
    <property type="molecule type" value="Genomic_DNA"/>
</dbReference>
<protein>
    <submittedName>
        <fullName evidence="1">Uncharacterized protein</fullName>
    </submittedName>
</protein>
<keyword evidence="2" id="KW-1185">Reference proteome</keyword>
<comment type="caution">
    <text evidence="1">The sequence shown here is derived from an EMBL/GenBank/DDBJ whole genome shotgun (WGS) entry which is preliminary data.</text>
</comment>
<name>A0ACC3TGW5_9ASCO</name>
<dbReference type="Proteomes" id="UP001489719">
    <property type="component" value="Unassembled WGS sequence"/>
</dbReference>
<sequence>MVGLYRSAPFLTLVASLLSVISSFVIPYSRYLFSASFSWASFCLATFLPIDRLLLTNDNFQKYRRIDVVICSTCIVLSTVCASLLGERGNGLSSVLIPLLVHILRFQYMTHPVAGGADDSLHEHEKNITYGTTKVDMSTLVFITVTSFLALAPNYPGASQLVFGMCSSIFAATYLSISDITIPLTRTVLREISAYTCLGLLLMSLLLDGWAGWSELGTSDGLATMIFVWSLFSAIKNIIIMVLIQQLSPINASFVDLIGNLSTTLYFHTAWKVASMCISYMAIATTLLPSHIGDKRIKYLSIRMSKMIILVIALFLLCFGVFVAVKPRIGGSSQRVIVSNVGGRDSWNTTIHPISYLIESHTAKFEDFMSRQTATYPEAVKEYRRRYSLNPPPNFDKWYAFATEKKAAVLDDYDTIYHNLQPFWGLSPATVRQSVRDALAYPDSFLLGLYIRNGAIANVTGAKGQWFDETLIEIISGFVQFLPDMDLAFNLLDSPRVVMPHADLAALLDHQQKSGTKNEFTMMPSEGLDGPVVHDSATSDIVFESSSQQSSWGPSKLSCAPDSPVKTTHIDSVNQYAISIGFIKNSTAALDICLSPSYRRQHGVFVRPELFSIVSDPVPIFSQSKLSSFGDILYPSPSYFAERAPYDHTRDMPWAEKSAAMFWRGAASGVHSRAGSWRQGHRQRTVSYFSSFAENCTMLMDLSELEKLGKQLGTGDLLGWFEGRLADVAADSHEHALHESIIQKRHVHVKDEDNAAEKLQSTETRRARQVKTPADEDHDPEADQADHEFYSEMSNKQMANDQNTESQFAEHLVPKGTFESYIDLKFSKYQQCDNDDCRAQKQALGAVAPSSNFQDTWKYKYLLDLDGNGHSARYYAFLKSRSLVVKQTLFKEWHDERLVPWVHYVPLSVGLKEGFEILRFLLENDISAKYIADRSRRWSAKALRKEDMQVYFFRLLLEYGRLVDDNRDIIGCI</sequence>
<organism evidence="1 2">
    <name type="scientific">Lipomyces orientalis</name>
    <dbReference type="NCBI Taxonomy" id="1233043"/>
    <lineage>
        <taxon>Eukaryota</taxon>
        <taxon>Fungi</taxon>
        <taxon>Dikarya</taxon>
        <taxon>Ascomycota</taxon>
        <taxon>Saccharomycotina</taxon>
        <taxon>Lipomycetes</taxon>
        <taxon>Lipomycetales</taxon>
        <taxon>Lipomycetaceae</taxon>
        <taxon>Lipomyces</taxon>
    </lineage>
</organism>